<evidence type="ECO:0000256" key="4">
    <source>
        <dbReference type="ARBA" id="ARBA00023014"/>
    </source>
</evidence>
<keyword evidence="4" id="KW-0411">Iron-sulfur</keyword>
<sequence length="80" mass="8780">MAEPTIAQKKPYKLEMEPGTYFWCACGRSANQPFCDGSHKGTGFSPVKVEITEKQLVAWCGCKHSGKGAFCDGTHRTLPE</sequence>
<evidence type="ECO:0000256" key="1">
    <source>
        <dbReference type="ARBA" id="ARBA00022714"/>
    </source>
</evidence>
<feature type="domain" description="Iron-binding zinc finger CDGSH type" evidence="5">
    <location>
        <begin position="46"/>
        <end position="80"/>
    </location>
</feature>
<evidence type="ECO:0000313" key="7">
    <source>
        <dbReference type="Proteomes" id="UP000027284"/>
    </source>
</evidence>
<dbReference type="Proteomes" id="UP000027284">
    <property type="component" value="Unassembled WGS sequence"/>
</dbReference>
<evidence type="ECO:0000259" key="5">
    <source>
        <dbReference type="SMART" id="SM00704"/>
    </source>
</evidence>
<evidence type="ECO:0000256" key="3">
    <source>
        <dbReference type="ARBA" id="ARBA00023004"/>
    </source>
</evidence>
<dbReference type="PANTHER" id="PTHR46491:SF3">
    <property type="entry name" value="CDGSH IRON-SULFUR DOMAIN-CONTAINING PROTEIN 3, MITOCHONDRIAL"/>
    <property type="match status" value="1"/>
</dbReference>
<evidence type="ECO:0000256" key="2">
    <source>
        <dbReference type="ARBA" id="ARBA00022723"/>
    </source>
</evidence>
<dbReference type="OrthoDB" id="9793389at2"/>
<dbReference type="InterPro" id="IPR018967">
    <property type="entry name" value="FeS-contain_CDGSH-typ"/>
</dbReference>
<keyword evidence="3" id="KW-0408">Iron</keyword>
<name>A0A062XUL4_9BACT</name>
<gene>
    <name evidence="6" type="ORF">EG19_10220</name>
</gene>
<proteinExistence type="predicted"/>
<dbReference type="RefSeq" id="WP_038047055.1">
    <property type="nucleotide sequence ID" value="NZ_JMFG01000006.1"/>
</dbReference>
<keyword evidence="1" id="KW-0001">2Fe-2S</keyword>
<accession>A0A062XUL4</accession>
<comment type="caution">
    <text evidence="6">The sequence shown here is derived from an EMBL/GenBank/DDBJ whole genome shotgun (WGS) entry which is preliminary data.</text>
</comment>
<dbReference type="Gene3D" id="3.40.5.90">
    <property type="entry name" value="CDGSH iron-sulfur domain, mitoNEET-type"/>
    <property type="match status" value="2"/>
</dbReference>
<dbReference type="Pfam" id="PF09360">
    <property type="entry name" value="zf-CDGSH"/>
    <property type="match status" value="1"/>
</dbReference>
<reference evidence="6 7" key="1">
    <citation type="submission" date="2014-04" db="EMBL/GenBank/DDBJ databases">
        <title>The Genome Sequence of Thermoanaerobaculum aquaticum MP-01, The First Cultivated Group 23 Acidobacterium.</title>
        <authorList>
            <person name="Stamps B.W."/>
            <person name="Losey N.A."/>
            <person name="Lawson P.A."/>
            <person name="Stevenson B.S."/>
        </authorList>
    </citation>
    <scope>NUCLEOTIDE SEQUENCE [LARGE SCALE GENOMIC DNA]</scope>
    <source>
        <strain evidence="6 7">MP-01</strain>
    </source>
</reference>
<dbReference type="STRING" id="1312852.EG19_10220"/>
<feature type="domain" description="Iron-binding zinc finger CDGSH type" evidence="5">
    <location>
        <begin position="9"/>
        <end position="45"/>
    </location>
</feature>
<dbReference type="GO" id="GO:0005737">
    <property type="term" value="C:cytoplasm"/>
    <property type="evidence" value="ECO:0007669"/>
    <property type="project" value="UniProtKB-ARBA"/>
</dbReference>
<dbReference type="SMART" id="SM00704">
    <property type="entry name" value="ZnF_CDGSH"/>
    <property type="match status" value="2"/>
</dbReference>
<dbReference type="AlphaFoldDB" id="A0A062XUL4"/>
<dbReference type="InterPro" id="IPR052950">
    <property type="entry name" value="CISD"/>
</dbReference>
<evidence type="ECO:0000313" key="6">
    <source>
        <dbReference type="EMBL" id="KDA54533.1"/>
    </source>
</evidence>
<organism evidence="6 7">
    <name type="scientific">Thermoanaerobaculum aquaticum</name>
    <dbReference type="NCBI Taxonomy" id="1312852"/>
    <lineage>
        <taxon>Bacteria</taxon>
        <taxon>Pseudomonadati</taxon>
        <taxon>Acidobacteriota</taxon>
        <taxon>Thermoanaerobaculia</taxon>
        <taxon>Thermoanaerobaculales</taxon>
        <taxon>Thermoanaerobaculaceae</taxon>
        <taxon>Thermoanaerobaculum</taxon>
    </lineage>
</organism>
<keyword evidence="7" id="KW-1185">Reference proteome</keyword>
<dbReference type="InterPro" id="IPR042216">
    <property type="entry name" value="MitoNEET_CISD"/>
</dbReference>
<dbReference type="GO" id="GO:0051537">
    <property type="term" value="F:2 iron, 2 sulfur cluster binding"/>
    <property type="evidence" value="ECO:0007669"/>
    <property type="project" value="UniProtKB-KW"/>
</dbReference>
<keyword evidence="2" id="KW-0479">Metal-binding</keyword>
<dbReference type="GO" id="GO:0046872">
    <property type="term" value="F:metal ion binding"/>
    <property type="evidence" value="ECO:0007669"/>
    <property type="project" value="UniProtKB-KW"/>
</dbReference>
<protein>
    <recommendedName>
        <fullName evidence="5">Iron-binding zinc finger CDGSH type domain-containing protein</fullName>
    </recommendedName>
</protein>
<dbReference type="PANTHER" id="PTHR46491">
    <property type="entry name" value="CDGSH IRON SULFUR DOMAIN PROTEIN HOMOLOG"/>
    <property type="match status" value="1"/>
</dbReference>
<dbReference type="EMBL" id="JMFG01000006">
    <property type="protein sequence ID" value="KDA54533.1"/>
    <property type="molecule type" value="Genomic_DNA"/>
</dbReference>